<protein>
    <submittedName>
        <fullName evidence="6">Thioesterase superfamily protein (Modular protein)</fullName>
    </submittedName>
</protein>
<evidence type="ECO:0000256" key="3">
    <source>
        <dbReference type="PROSITE-ProRule" id="PRU01106"/>
    </source>
</evidence>
<keyword evidence="2 3" id="KW-0378">Hydrolase</keyword>
<dbReference type="GO" id="GO:0006637">
    <property type="term" value="P:acyl-CoA metabolic process"/>
    <property type="evidence" value="ECO:0007669"/>
    <property type="project" value="TreeGrafter"/>
</dbReference>
<dbReference type="InterPro" id="IPR027795">
    <property type="entry name" value="CASTOR_ACT_dom"/>
</dbReference>
<feature type="domain" description="HotDog ACOT-type" evidence="5">
    <location>
        <begin position="7"/>
        <end position="119"/>
    </location>
</feature>
<sequence length="296" mass="32138">MEGRPASLGRLESRMRPQPEHANNGGNMHGGYILYHLDTYCGMTAARFSGMRVVTVSVDRMDFARPVTLGANLLFKTSVNMAHRHSMEVGARIELENARTLDVTHVGTAYLTFVALDANGRPTNVPPLIPETDEDRRRMADAVRRSYMRRMERAQSKGKAFAFSIELLPDSFFLCRFAPGVTPPLLPPGNFTLCAAADNETTLVFPESGQSDGVVNAVCKADGVRMEKGWRAFAVRDALDLSVSGVAAALSAVLAAEHISVQYVSTFSSGYLLVRGDAVAEAAEALRFAGHTVFPL</sequence>
<dbReference type="EMBL" id="FLUQ01000002">
    <property type="protein sequence ID" value="SBW03050.1"/>
    <property type="molecule type" value="Genomic_DNA"/>
</dbReference>
<evidence type="ECO:0000259" key="5">
    <source>
        <dbReference type="PROSITE" id="PS51770"/>
    </source>
</evidence>
<dbReference type="Gene3D" id="3.30.2130.10">
    <property type="entry name" value="VC0802-like"/>
    <property type="match status" value="1"/>
</dbReference>
<organism evidence="6">
    <name type="scientific">uncultured delta proteobacterium</name>
    <dbReference type="NCBI Taxonomy" id="34034"/>
    <lineage>
        <taxon>Bacteria</taxon>
        <taxon>Deltaproteobacteria</taxon>
        <taxon>environmental samples</taxon>
    </lineage>
</organism>
<feature type="region of interest" description="Disordered" evidence="4">
    <location>
        <begin position="1"/>
        <end position="24"/>
    </location>
</feature>
<dbReference type="SUPFAM" id="SSF54637">
    <property type="entry name" value="Thioesterase/thiol ester dehydrase-isomerase"/>
    <property type="match status" value="1"/>
</dbReference>
<evidence type="ECO:0000256" key="4">
    <source>
        <dbReference type="SAM" id="MobiDB-lite"/>
    </source>
</evidence>
<dbReference type="InterPro" id="IPR040170">
    <property type="entry name" value="Cytosol_ACT"/>
</dbReference>
<dbReference type="SUPFAM" id="SSF55021">
    <property type="entry name" value="ACT-like"/>
    <property type="match status" value="1"/>
</dbReference>
<name>A0A212JUD8_9DELT</name>
<dbReference type="InterPro" id="IPR029069">
    <property type="entry name" value="HotDog_dom_sf"/>
</dbReference>
<accession>A0A212JUD8</accession>
<dbReference type="InterPro" id="IPR045865">
    <property type="entry name" value="ACT-like_dom_sf"/>
</dbReference>
<proteinExistence type="inferred from homology"/>
<dbReference type="GO" id="GO:0005829">
    <property type="term" value="C:cytosol"/>
    <property type="evidence" value="ECO:0007669"/>
    <property type="project" value="TreeGrafter"/>
</dbReference>
<dbReference type="Pfam" id="PF03061">
    <property type="entry name" value="4HBT"/>
    <property type="match status" value="1"/>
</dbReference>
<gene>
    <name evidence="6" type="ORF">KL86DPRO_20077</name>
</gene>
<dbReference type="AlphaFoldDB" id="A0A212JUD8"/>
<dbReference type="GO" id="GO:0052816">
    <property type="term" value="F:long-chain fatty acyl-CoA hydrolase activity"/>
    <property type="evidence" value="ECO:0007669"/>
    <property type="project" value="TreeGrafter"/>
</dbReference>
<evidence type="ECO:0000313" key="6">
    <source>
        <dbReference type="EMBL" id="SBW03050.1"/>
    </source>
</evidence>
<dbReference type="PANTHER" id="PTHR11049:SF16">
    <property type="entry name" value="PROTEIN VDLD"/>
    <property type="match status" value="1"/>
</dbReference>
<dbReference type="Gene3D" id="3.10.129.10">
    <property type="entry name" value="Hotdog Thioesterase"/>
    <property type="match status" value="1"/>
</dbReference>
<dbReference type="PROSITE" id="PS51770">
    <property type="entry name" value="HOTDOG_ACOT"/>
    <property type="match status" value="1"/>
</dbReference>
<evidence type="ECO:0000256" key="1">
    <source>
        <dbReference type="ARBA" id="ARBA00010458"/>
    </source>
</evidence>
<dbReference type="PANTHER" id="PTHR11049">
    <property type="entry name" value="ACYL COENZYME A THIOESTER HYDROLASE"/>
    <property type="match status" value="1"/>
</dbReference>
<evidence type="ECO:0000256" key="2">
    <source>
        <dbReference type="ARBA" id="ARBA00022801"/>
    </source>
</evidence>
<dbReference type="Pfam" id="PF13840">
    <property type="entry name" value="ACT_7"/>
    <property type="match status" value="1"/>
</dbReference>
<dbReference type="CDD" id="cd03442">
    <property type="entry name" value="BFIT_BACH"/>
    <property type="match status" value="1"/>
</dbReference>
<dbReference type="InterPro" id="IPR033120">
    <property type="entry name" value="HOTDOG_ACOT"/>
</dbReference>
<dbReference type="InterPro" id="IPR006683">
    <property type="entry name" value="Thioestr_dom"/>
</dbReference>
<reference evidence="6" key="1">
    <citation type="submission" date="2016-04" db="EMBL/GenBank/DDBJ databases">
        <authorList>
            <person name="Evans L.H."/>
            <person name="Alamgir A."/>
            <person name="Owens N."/>
            <person name="Weber N.D."/>
            <person name="Virtaneva K."/>
            <person name="Barbian K."/>
            <person name="Babar A."/>
            <person name="Rosenke K."/>
        </authorList>
    </citation>
    <scope>NUCLEOTIDE SEQUENCE</scope>
    <source>
        <strain evidence="6">86</strain>
    </source>
</reference>
<comment type="similarity">
    <text evidence="1">Belongs to the acyl coenzyme A hydrolase family.</text>
</comment>